<proteinExistence type="predicted"/>
<dbReference type="Pfam" id="PF25857">
    <property type="entry name" value="DUF7957"/>
    <property type="match status" value="1"/>
</dbReference>
<evidence type="ECO:0000313" key="2">
    <source>
        <dbReference type="Proteomes" id="UP000002696"/>
    </source>
</evidence>
<sequence length="93" mass="10173">MSRPEEAVVIDLPGGDQLVLYAFAAHAADRGTIVRRQPDRRRRWTAKPPGTDGPDAYVSLDHDATGVFADTWQGLRVRLDPDTGAILASTFVK</sequence>
<dbReference type="EMBL" id="CP002102">
    <property type="protein sequence ID" value="ADL01748.1"/>
    <property type="molecule type" value="Genomic_DNA"/>
</dbReference>
<dbReference type="InterPro" id="IPR058263">
    <property type="entry name" value="DUF7957"/>
</dbReference>
<dbReference type="HOGENOM" id="CLU_2394048_0_0_5"/>
<dbReference type="BioCyc" id="BSUB633149:G1GM8-2441-MONOMER"/>
<dbReference type="RefSeq" id="WP_013269849.1">
    <property type="nucleotide sequence ID" value="NC_014375.1"/>
</dbReference>
<dbReference type="InParanoid" id="D9QKT4"/>
<dbReference type="STRING" id="633149.Bresu_2439"/>
<gene>
    <name evidence="1" type="ordered locus">Bresu_2439</name>
</gene>
<dbReference type="AlphaFoldDB" id="D9QKT4"/>
<evidence type="ECO:0000313" key="1">
    <source>
        <dbReference type="EMBL" id="ADL01748.1"/>
    </source>
</evidence>
<dbReference type="KEGG" id="bsb:Bresu_2439"/>
<accession>D9QKT4</accession>
<name>D9QKT4_BRESC</name>
<dbReference type="OrthoDB" id="8450412at2"/>
<organism evidence="1 2">
    <name type="scientific">Brevundimonas subvibrioides (strain ATCC 15264 / DSM 4735 / LMG 14903 / NBRC 16000 / CB 81)</name>
    <name type="common">Caulobacter subvibrioides</name>
    <dbReference type="NCBI Taxonomy" id="633149"/>
    <lineage>
        <taxon>Bacteria</taxon>
        <taxon>Pseudomonadati</taxon>
        <taxon>Pseudomonadota</taxon>
        <taxon>Alphaproteobacteria</taxon>
        <taxon>Caulobacterales</taxon>
        <taxon>Caulobacteraceae</taxon>
        <taxon>Brevundimonas</taxon>
    </lineage>
</organism>
<protein>
    <submittedName>
        <fullName evidence="1">Uncharacterized protein</fullName>
    </submittedName>
</protein>
<keyword evidence="2" id="KW-1185">Reference proteome</keyword>
<dbReference type="Proteomes" id="UP000002696">
    <property type="component" value="Chromosome"/>
</dbReference>
<reference evidence="2" key="1">
    <citation type="journal article" date="2011" name="J. Bacteriol.">
        <title>Genome sequences of eight morphologically diverse alphaproteobacteria.</title>
        <authorList>
            <consortium name="US DOE Joint Genome Institute"/>
            <person name="Brown P.J."/>
            <person name="Kysela D.T."/>
            <person name="Buechlein A."/>
            <person name="Hemmerich C."/>
            <person name="Brun Y.V."/>
        </authorList>
    </citation>
    <scope>NUCLEOTIDE SEQUENCE [LARGE SCALE GENOMIC DNA]</scope>
    <source>
        <strain evidence="2">ATCC 15264 / DSM 4735 / LMG 14903 / NBRC 16000 / CB 81</strain>
    </source>
</reference>